<evidence type="ECO:0000313" key="3">
    <source>
        <dbReference type="Proteomes" id="UP001281410"/>
    </source>
</evidence>
<name>A0AAE0AMK4_9ROSI</name>
<organism evidence="2 3">
    <name type="scientific">Dipteronia sinensis</name>
    <dbReference type="NCBI Taxonomy" id="43782"/>
    <lineage>
        <taxon>Eukaryota</taxon>
        <taxon>Viridiplantae</taxon>
        <taxon>Streptophyta</taxon>
        <taxon>Embryophyta</taxon>
        <taxon>Tracheophyta</taxon>
        <taxon>Spermatophyta</taxon>
        <taxon>Magnoliopsida</taxon>
        <taxon>eudicotyledons</taxon>
        <taxon>Gunneridae</taxon>
        <taxon>Pentapetalae</taxon>
        <taxon>rosids</taxon>
        <taxon>malvids</taxon>
        <taxon>Sapindales</taxon>
        <taxon>Sapindaceae</taxon>
        <taxon>Hippocastanoideae</taxon>
        <taxon>Acereae</taxon>
        <taxon>Dipteronia</taxon>
    </lineage>
</organism>
<dbReference type="InterPro" id="IPR025558">
    <property type="entry name" value="DUF4283"/>
</dbReference>
<accession>A0AAE0AMK4</accession>
<gene>
    <name evidence="2" type="ORF">Dsin_014856</name>
</gene>
<dbReference type="PANTHER" id="PTHR31286:SF167">
    <property type="entry name" value="OS09G0268800 PROTEIN"/>
    <property type="match status" value="1"/>
</dbReference>
<comment type="caution">
    <text evidence="2">The sequence shown here is derived from an EMBL/GenBank/DDBJ whole genome shotgun (WGS) entry which is preliminary data.</text>
</comment>
<dbReference type="AlphaFoldDB" id="A0AAE0AMK4"/>
<protein>
    <recommendedName>
        <fullName evidence="1">DUF4283 domain-containing protein</fullName>
    </recommendedName>
</protein>
<proteinExistence type="predicted"/>
<dbReference type="Proteomes" id="UP001281410">
    <property type="component" value="Unassembled WGS sequence"/>
</dbReference>
<dbReference type="PANTHER" id="PTHR31286">
    <property type="entry name" value="GLYCINE-RICH CELL WALL STRUCTURAL PROTEIN 1.8-LIKE"/>
    <property type="match status" value="1"/>
</dbReference>
<sequence length="202" mass="22327">MKVLSSKVVNRDAFMGVMGRVWQMSDGVEIEFVSSNVIMFHFKNMEDHNRVLNGGPWTFDGAFIVMVIPTGKGDIEAIGLYSVEFWVQIHRVPLLCRTKEIGWFLGGLVGELVHLMTLETGVDLSTESIFDPSRVELAKTRSIPISRDLENNNHEAKGIGSLRWKRSASGAAKRGEYVGTLEGSTELGKCRASTFADDESSA</sequence>
<dbReference type="Pfam" id="PF14111">
    <property type="entry name" value="DUF4283"/>
    <property type="match status" value="1"/>
</dbReference>
<dbReference type="InterPro" id="IPR040256">
    <property type="entry name" value="At4g02000-like"/>
</dbReference>
<feature type="domain" description="DUF4283" evidence="1">
    <location>
        <begin position="6"/>
        <end position="65"/>
    </location>
</feature>
<dbReference type="EMBL" id="JANJYJ010000004">
    <property type="protein sequence ID" value="KAK3220886.1"/>
    <property type="molecule type" value="Genomic_DNA"/>
</dbReference>
<evidence type="ECO:0000259" key="1">
    <source>
        <dbReference type="Pfam" id="PF14111"/>
    </source>
</evidence>
<reference evidence="2" key="1">
    <citation type="journal article" date="2023" name="Plant J.">
        <title>Genome sequences and population genomics provide insights into the demographic history, inbreeding, and mutation load of two 'living fossil' tree species of Dipteronia.</title>
        <authorList>
            <person name="Feng Y."/>
            <person name="Comes H.P."/>
            <person name="Chen J."/>
            <person name="Zhu S."/>
            <person name="Lu R."/>
            <person name="Zhang X."/>
            <person name="Li P."/>
            <person name="Qiu J."/>
            <person name="Olsen K.M."/>
            <person name="Qiu Y."/>
        </authorList>
    </citation>
    <scope>NUCLEOTIDE SEQUENCE</scope>
    <source>
        <strain evidence="2">NBL</strain>
    </source>
</reference>
<keyword evidence="3" id="KW-1185">Reference proteome</keyword>
<evidence type="ECO:0000313" key="2">
    <source>
        <dbReference type="EMBL" id="KAK3220886.1"/>
    </source>
</evidence>